<dbReference type="InterPro" id="IPR032675">
    <property type="entry name" value="LRR_dom_sf"/>
</dbReference>
<evidence type="ECO:0000313" key="1">
    <source>
        <dbReference type="EMBL" id="KAG0259330.1"/>
    </source>
</evidence>
<sequence>MTLQSPRPLHALDLSEIRVHIALFLPRRRDLYACMLVSRGWYLDFVGPVWNTVGIKEFHQFNRMESARLVKYGRHIAAVESQSEADFKVLQHPGICRLESLTVALPRLGPLARELVSDLVRRCRTTLRRVSLQGPSSTSHQNSTYRFDINTLVPELESRLEEVHLHNIVITREGFSNFLRGSPNLGHLRLNNVCIATHNSSVNLFTESNLKSLVCTVAQVMDPTKGQFIHRTTATTTATSGTNIPSLLVHFPALQDWTVELGSGNESINLTQLHQDVVQYTPRLCNIQVNDASGAILTELLARVFLKLETCILQHSQFTSASFLGLLQHQATLTSIHIQLHTRPSLDSDPERLESMRSTHLILRVCKKLQVLSIKGYEVKIDEFDAGEWVCKDLKELRVTIYGLSVANSALCLSRLQELRNKSRGWRAWAAEDGGFVIAGGTSDGEGRSGISDRVIRRLLPLEKLKI</sequence>
<accession>A0AAD4D2P6</accession>
<dbReference type="SUPFAM" id="SSF52047">
    <property type="entry name" value="RNI-like"/>
    <property type="match status" value="1"/>
</dbReference>
<organism evidence="1 2">
    <name type="scientific">Linnemannia exigua</name>
    <dbReference type="NCBI Taxonomy" id="604196"/>
    <lineage>
        <taxon>Eukaryota</taxon>
        <taxon>Fungi</taxon>
        <taxon>Fungi incertae sedis</taxon>
        <taxon>Mucoromycota</taxon>
        <taxon>Mortierellomycotina</taxon>
        <taxon>Mortierellomycetes</taxon>
        <taxon>Mortierellales</taxon>
        <taxon>Mortierellaceae</taxon>
        <taxon>Linnemannia</taxon>
    </lineage>
</organism>
<keyword evidence="2" id="KW-1185">Reference proteome</keyword>
<evidence type="ECO:0008006" key="3">
    <source>
        <dbReference type="Google" id="ProtNLM"/>
    </source>
</evidence>
<reference evidence="1" key="1">
    <citation type="journal article" date="2020" name="Fungal Divers.">
        <title>Resolving the Mortierellaceae phylogeny through synthesis of multi-gene phylogenetics and phylogenomics.</title>
        <authorList>
            <person name="Vandepol N."/>
            <person name="Liber J."/>
            <person name="Desiro A."/>
            <person name="Na H."/>
            <person name="Kennedy M."/>
            <person name="Barry K."/>
            <person name="Grigoriev I.V."/>
            <person name="Miller A.N."/>
            <person name="O'Donnell K."/>
            <person name="Stajich J.E."/>
            <person name="Bonito G."/>
        </authorList>
    </citation>
    <scope>NUCLEOTIDE SEQUENCE</scope>
    <source>
        <strain evidence="1">NRRL 28262</strain>
    </source>
</reference>
<dbReference type="EMBL" id="JAAAIL010002204">
    <property type="protein sequence ID" value="KAG0259330.1"/>
    <property type="molecule type" value="Genomic_DNA"/>
</dbReference>
<proteinExistence type="predicted"/>
<dbReference type="Proteomes" id="UP001194580">
    <property type="component" value="Unassembled WGS sequence"/>
</dbReference>
<comment type="caution">
    <text evidence="1">The sequence shown here is derived from an EMBL/GenBank/DDBJ whole genome shotgun (WGS) entry which is preliminary data.</text>
</comment>
<gene>
    <name evidence="1" type="ORF">BGZ95_004715</name>
</gene>
<feature type="non-terminal residue" evidence="1">
    <location>
        <position position="467"/>
    </location>
</feature>
<dbReference type="Gene3D" id="3.80.10.10">
    <property type="entry name" value="Ribonuclease Inhibitor"/>
    <property type="match status" value="1"/>
</dbReference>
<protein>
    <recommendedName>
        <fullName evidence="3">F-box domain-containing protein</fullName>
    </recommendedName>
</protein>
<evidence type="ECO:0000313" key="2">
    <source>
        <dbReference type="Proteomes" id="UP001194580"/>
    </source>
</evidence>
<dbReference type="AlphaFoldDB" id="A0AAD4D2P6"/>
<name>A0AAD4D2P6_9FUNG</name>